<organism evidence="1">
    <name type="scientific">uncultured Caudovirales phage</name>
    <dbReference type="NCBI Taxonomy" id="2100421"/>
    <lineage>
        <taxon>Viruses</taxon>
        <taxon>Duplodnaviria</taxon>
        <taxon>Heunggongvirae</taxon>
        <taxon>Uroviricota</taxon>
        <taxon>Caudoviricetes</taxon>
        <taxon>Peduoviridae</taxon>
        <taxon>Maltschvirus</taxon>
        <taxon>Maltschvirus maltsch</taxon>
    </lineage>
</organism>
<protein>
    <submittedName>
        <fullName evidence="1">Uncharacterized protein</fullName>
    </submittedName>
</protein>
<accession>A0A6J5RCP3</accession>
<gene>
    <name evidence="1" type="ORF">UFOVP1213_13</name>
</gene>
<proteinExistence type="predicted"/>
<name>A0A6J5RCP3_9CAUD</name>
<evidence type="ECO:0000313" key="1">
    <source>
        <dbReference type="EMBL" id="CAB4191211.1"/>
    </source>
</evidence>
<sequence>MALVTGAELAEALDLDYDPPFEPFDQIAEAADDIVGALLTTAAYALEPAACKEAALSVATEIYQSRTAAGGQAVATDYSPGPYRLSVWITRRVASLIGPYMNTKGMIG</sequence>
<dbReference type="EMBL" id="LR797165">
    <property type="protein sequence ID" value="CAB4191211.1"/>
    <property type="molecule type" value="Genomic_DNA"/>
</dbReference>
<reference evidence="1" key="1">
    <citation type="submission" date="2020-05" db="EMBL/GenBank/DDBJ databases">
        <authorList>
            <person name="Chiriac C."/>
            <person name="Salcher M."/>
            <person name="Ghai R."/>
            <person name="Kavagutti S V."/>
        </authorList>
    </citation>
    <scope>NUCLEOTIDE SEQUENCE</scope>
</reference>